<dbReference type="InterPro" id="IPR033880">
    <property type="entry name" value="SPFH_YdjI"/>
</dbReference>
<dbReference type="GO" id="GO:0008233">
    <property type="term" value="F:peptidase activity"/>
    <property type="evidence" value="ECO:0007669"/>
    <property type="project" value="UniProtKB-KW"/>
</dbReference>
<dbReference type="OrthoDB" id="9764015at2"/>
<reference evidence="2 3" key="1">
    <citation type="submission" date="2017-11" db="EMBL/GenBank/DDBJ databases">
        <title>Genomic Encyclopedia of Archaeal and Bacterial Type Strains, Phase II (KMG-II): From Individual Species to Whole Genera.</title>
        <authorList>
            <person name="Goeker M."/>
        </authorList>
    </citation>
    <scope>NUCLEOTIDE SEQUENCE [LARGE SCALE GENOMIC DNA]</scope>
    <source>
        <strain evidence="2 3">DSM 22413</strain>
    </source>
</reference>
<keyword evidence="2" id="KW-0378">Hydrolase</keyword>
<proteinExistence type="predicted"/>
<comment type="caution">
    <text evidence="2">The sequence shown here is derived from an EMBL/GenBank/DDBJ whole genome shotgun (WGS) entry which is preliminary data.</text>
</comment>
<protein>
    <submittedName>
        <fullName evidence="2">Membrane protease subunit (Stomatin/prohibitin family)</fullName>
    </submittedName>
</protein>
<dbReference type="AlphaFoldDB" id="A0A2M8W784"/>
<gene>
    <name evidence="2" type="ORF">CLV34_2692</name>
</gene>
<evidence type="ECO:0000313" key="2">
    <source>
        <dbReference type="EMBL" id="PJI86769.1"/>
    </source>
</evidence>
<organism evidence="2 3">
    <name type="scientific">Luteimicrobium subarcticum</name>
    <dbReference type="NCBI Taxonomy" id="620910"/>
    <lineage>
        <taxon>Bacteria</taxon>
        <taxon>Bacillati</taxon>
        <taxon>Actinomycetota</taxon>
        <taxon>Actinomycetes</taxon>
        <taxon>Micrococcales</taxon>
        <taxon>Luteimicrobium</taxon>
    </lineage>
</organism>
<sequence length="430" mass="44276">MGFIKAFTGALGGTLADQWLDFLAPPQGLSPTAALFPAVAQGQNAGRGSNTKGSANIITNGSRIVVPEGYGLLTFAEGRLTGLVADPGGYTFTTDEQNSQSIFAGDGIISPLVKTSWERFKFGGQPGAQQIALYVNLKEIPNNRFGTQSEIYWDDAYLNAQVGALVRGSYTLRITDPVLFVSRFVPALYITAGAPVFDLQDVDNDAASQLFNEVVSALSPGFSLYTNDPSKGNRITRIQSDALGFAQSLGQAVEDAYQWRTERGLEIVSVAIQAIEYDADTRALLSDVKKADALSGQRGNSFLQQSVARGVQGAGENGGGAGLAAFGFGAGMAGGVGGAVQQNPGATPGPFGVQPPPAPAPAAPAAATPDAAADAQPTPNAPSPAAPAAPAAEPTADDPVAKLTQFKQMLDAGLITQADFDAAKAKVLGL</sequence>
<dbReference type="GO" id="GO:0006508">
    <property type="term" value="P:proteolysis"/>
    <property type="evidence" value="ECO:0007669"/>
    <property type="project" value="UniProtKB-KW"/>
</dbReference>
<dbReference type="PANTHER" id="PTHR37826">
    <property type="entry name" value="FLOTILLIN BAND_7_5 DOMAIN PROTEIN"/>
    <property type="match status" value="1"/>
</dbReference>
<evidence type="ECO:0000256" key="1">
    <source>
        <dbReference type="SAM" id="MobiDB-lite"/>
    </source>
</evidence>
<feature type="region of interest" description="Disordered" evidence="1">
    <location>
        <begin position="339"/>
        <end position="400"/>
    </location>
</feature>
<feature type="compositionally biased region" description="Low complexity" evidence="1">
    <location>
        <begin position="388"/>
        <end position="398"/>
    </location>
</feature>
<keyword evidence="3" id="KW-1185">Reference proteome</keyword>
<keyword evidence="2" id="KW-0645">Protease</keyword>
<dbReference type="RefSeq" id="WP_100350788.1">
    <property type="nucleotide sequence ID" value="NZ_PGTZ01000010.1"/>
</dbReference>
<accession>A0A2M8W784</accession>
<dbReference type="Proteomes" id="UP000231586">
    <property type="component" value="Unassembled WGS sequence"/>
</dbReference>
<dbReference type="CDD" id="cd03408">
    <property type="entry name" value="SPFH_like_u1"/>
    <property type="match status" value="1"/>
</dbReference>
<name>A0A2M8W784_9MICO</name>
<dbReference type="PANTHER" id="PTHR37826:SF2">
    <property type="entry name" value="ZINC-RIBBON DOMAIN-CONTAINING PROTEIN"/>
    <property type="match status" value="1"/>
</dbReference>
<dbReference type="EMBL" id="PGTZ01000010">
    <property type="protein sequence ID" value="PJI86769.1"/>
    <property type="molecule type" value="Genomic_DNA"/>
</dbReference>
<feature type="compositionally biased region" description="Pro residues" evidence="1">
    <location>
        <begin position="353"/>
        <end position="362"/>
    </location>
</feature>
<evidence type="ECO:0000313" key="3">
    <source>
        <dbReference type="Proteomes" id="UP000231586"/>
    </source>
</evidence>
<feature type="compositionally biased region" description="Low complexity" evidence="1">
    <location>
        <begin position="363"/>
        <end position="378"/>
    </location>
</feature>